<gene>
    <name evidence="1" type="ORF">PanWU01x14_210830</name>
</gene>
<dbReference type="EMBL" id="JXTB01000223">
    <property type="protein sequence ID" value="PON52241.1"/>
    <property type="molecule type" value="Genomic_DNA"/>
</dbReference>
<organism evidence="1 2">
    <name type="scientific">Parasponia andersonii</name>
    <name type="common">Sponia andersonii</name>
    <dbReference type="NCBI Taxonomy" id="3476"/>
    <lineage>
        <taxon>Eukaryota</taxon>
        <taxon>Viridiplantae</taxon>
        <taxon>Streptophyta</taxon>
        <taxon>Embryophyta</taxon>
        <taxon>Tracheophyta</taxon>
        <taxon>Spermatophyta</taxon>
        <taxon>Magnoliopsida</taxon>
        <taxon>eudicotyledons</taxon>
        <taxon>Gunneridae</taxon>
        <taxon>Pentapetalae</taxon>
        <taxon>rosids</taxon>
        <taxon>fabids</taxon>
        <taxon>Rosales</taxon>
        <taxon>Cannabaceae</taxon>
        <taxon>Parasponia</taxon>
    </lineage>
</organism>
<protein>
    <submittedName>
        <fullName evidence="1">Uncharacterized protein</fullName>
    </submittedName>
</protein>
<accession>A0A2P5BTW6</accession>
<name>A0A2P5BTW6_PARAD</name>
<dbReference type="STRING" id="3476.A0A2P5BTW6"/>
<sequence length="67" mass="7110">MALKRIRLVDIKTLVATGRSDVYTGSAFAISPISSLLPLLSFSKKMLASAVVDDSASRDLGCLLRIG</sequence>
<proteinExistence type="predicted"/>
<evidence type="ECO:0000313" key="2">
    <source>
        <dbReference type="Proteomes" id="UP000237105"/>
    </source>
</evidence>
<comment type="caution">
    <text evidence="1">The sequence shown here is derived from an EMBL/GenBank/DDBJ whole genome shotgun (WGS) entry which is preliminary data.</text>
</comment>
<reference evidence="2" key="1">
    <citation type="submission" date="2016-06" db="EMBL/GenBank/DDBJ databases">
        <title>Parallel loss of symbiosis genes in relatives of nitrogen-fixing non-legume Parasponia.</title>
        <authorList>
            <person name="Van Velzen R."/>
            <person name="Holmer R."/>
            <person name="Bu F."/>
            <person name="Rutten L."/>
            <person name="Van Zeijl A."/>
            <person name="Liu W."/>
            <person name="Santuari L."/>
            <person name="Cao Q."/>
            <person name="Sharma T."/>
            <person name="Shen D."/>
            <person name="Roswanjaya Y."/>
            <person name="Wardhani T."/>
            <person name="Kalhor M.S."/>
            <person name="Jansen J."/>
            <person name="Van den Hoogen J."/>
            <person name="Gungor B."/>
            <person name="Hartog M."/>
            <person name="Hontelez J."/>
            <person name="Verver J."/>
            <person name="Yang W.-C."/>
            <person name="Schijlen E."/>
            <person name="Repin R."/>
            <person name="Schilthuizen M."/>
            <person name="Schranz E."/>
            <person name="Heidstra R."/>
            <person name="Miyata K."/>
            <person name="Fedorova E."/>
            <person name="Kohlen W."/>
            <person name="Bisseling T."/>
            <person name="Smit S."/>
            <person name="Geurts R."/>
        </authorList>
    </citation>
    <scope>NUCLEOTIDE SEQUENCE [LARGE SCALE GENOMIC DNA]</scope>
    <source>
        <strain evidence="2">cv. WU1-14</strain>
    </source>
</reference>
<dbReference type="Proteomes" id="UP000237105">
    <property type="component" value="Unassembled WGS sequence"/>
</dbReference>
<keyword evidence="2" id="KW-1185">Reference proteome</keyword>
<evidence type="ECO:0000313" key="1">
    <source>
        <dbReference type="EMBL" id="PON52241.1"/>
    </source>
</evidence>
<dbReference type="AlphaFoldDB" id="A0A2P5BTW6"/>